<keyword evidence="2" id="KW-1185">Reference proteome</keyword>
<sequence length="73" mass="7824">MDCTFVVHPVLAVVSVLPADGISKRQETEVCNRAGNAAEEAVESVNNTFWKEGAFVPTEELSMAIASAESLKQ</sequence>
<dbReference type="Proteomes" id="UP000030764">
    <property type="component" value="Unassembled WGS sequence"/>
</dbReference>
<accession>A0A085LJP5</accession>
<reference evidence="1 2" key="1">
    <citation type="journal article" date="2014" name="Nat. Genet.">
        <title>Genome and transcriptome of the porcine whipworm Trichuris suis.</title>
        <authorList>
            <person name="Jex A.R."/>
            <person name="Nejsum P."/>
            <person name="Schwarz E.M."/>
            <person name="Hu L."/>
            <person name="Young N.D."/>
            <person name="Hall R.S."/>
            <person name="Korhonen P.K."/>
            <person name="Liao S."/>
            <person name="Thamsborg S."/>
            <person name="Xia J."/>
            <person name="Xu P."/>
            <person name="Wang S."/>
            <person name="Scheerlinck J.P."/>
            <person name="Hofmann A."/>
            <person name="Sternberg P.W."/>
            <person name="Wang J."/>
            <person name="Gasser R.B."/>
        </authorList>
    </citation>
    <scope>NUCLEOTIDE SEQUENCE [LARGE SCALE GENOMIC DNA]</scope>
    <source>
        <strain evidence="1">DCEP-RM93M</strain>
    </source>
</reference>
<protein>
    <submittedName>
        <fullName evidence="1">Uncharacterized protein</fullName>
    </submittedName>
</protein>
<gene>
    <name evidence="1" type="ORF">M513_13931</name>
</gene>
<proteinExistence type="predicted"/>
<dbReference type="AlphaFoldDB" id="A0A085LJP5"/>
<organism evidence="1 2">
    <name type="scientific">Trichuris suis</name>
    <name type="common">pig whipworm</name>
    <dbReference type="NCBI Taxonomy" id="68888"/>
    <lineage>
        <taxon>Eukaryota</taxon>
        <taxon>Metazoa</taxon>
        <taxon>Ecdysozoa</taxon>
        <taxon>Nematoda</taxon>
        <taxon>Enoplea</taxon>
        <taxon>Dorylaimia</taxon>
        <taxon>Trichinellida</taxon>
        <taxon>Trichuridae</taxon>
        <taxon>Trichuris</taxon>
    </lineage>
</organism>
<evidence type="ECO:0000313" key="2">
    <source>
        <dbReference type="Proteomes" id="UP000030764"/>
    </source>
</evidence>
<evidence type="ECO:0000313" key="1">
    <source>
        <dbReference type="EMBL" id="KFD45191.1"/>
    </source>
</evidence>
<dbReference type="EMBL" id="KL363659">
    <property type="protein sequence ID" value="KFD45191.1"/>
    <property type="molecule type" value="Genomic_DNA"/>
</dbReference>
<name>A0A085LJP5_9BILA</name>